<evidence type="ECO:0000256" key="4">
    <source>
        <dbReference type="RuleBase" id="RU004478"/>
    </source>
</evidence>
<dbReference type="GO" id="GO:0005737">
    <property type="term" value="C:cytoplasm"/>
    <property type="evidence" value="ECO:0007669"/>
    <property type="project" value="UniProtKB-SubCell"/>
</dbReference>
<dbReference type="AlphaFoldDB" id="A0A2H0WYH5"/>
<dbReference type="GO" id="GO:0051087">
    <property type="term" value="F:protein-folding chaperone binding"/>
    <property type="evidence" value="ECO:0007669"/>
    <property type="project" value="InterPro"/>
</dbReference>
<keyword evidence="3" id="KW-0346">Stress response</keyword>
<comment type="similarity">
    <text evidence="1 3 4">Belongs to the GrpE family.</text>
</comment>
<dbReference type="Gene3D" id="3.90.20.20">
    <property type="match status" value="1"/>
</dbReference>
<dbReference type="InterPro" id="IPR013805">
    <property type="entry name" value="GrpE_CC"/>
</dbReference>
<dbReference type="HAMAP" id="MF_01151">
    <property type="entry name" value="GrpE"/>
    <property type="match status" value="1"/>
</dbReference>
<proteinExistence type="inferred from homology"/>
<comment type="function">
    <text evidence="3">Participates actively in the response to hyperosmotic and heat shock by preventing the aggregation of stress-denatured proteins, in association with DnaK and GrpE. It is the nucleotide exchange factor for DnaK and may function as a thermosensor. Unfolded proteins bind initially to DnaJ; upon interaction with the DnaJ-bound protein, DnaK hydrolyzes its bound ATP, resulting in the formation of a stable complex. GrpE releases ADP from DnaK; ATP binding to DnaK triggers the release of the substrate protein, thus completing the reaction cycle. Several rounds of ATP-dependent interactions between DnaJ, DnaK and GrpE are required for fully efficient folding.</text>
</comment>
<gene>
    <name evidence="3 6" type="primary">grpE</name>
    <name evidence="6" type="ORF">COT54_03135</name>
</gene>
<evidence type="ECO:0000256" key="5">
    <source>
        <dbReference type="SAM" id="Coils"/>
    </source>
</evidence>
<sequence>MPKKVIQPKVDLQSTIDELQSKLARALADYANLERRFSEQSSAVVKFATSSLLTKLLDVRDHLGLASTQIKDPSLTMILNSLDKILVEEGVTTVKTDGVYDPVSMECQEMGPGTKDQVIQVIRPGYRLHDRILRTARVIVGAGSSRPLVGADPRVRPINTQN</sequence>
<dbReference type="PRINTS" id="PR00773">
    <property type="entry name" value="GRPEPROTEIN"/>
</dbReference>
<dbReference type="SUPFAM" id="SSF51064">
    <property type="entry name" value="Head domain of nucleotide exchange factor GrpE"/>
    <property type="match status" value="1"/>
</dbReference>
<dbReference type="GO" id="GO:0006457">
    <property type="term" value="P:protein folding"/>
    <property type="evidence" value="ECO:0007669"/>
    <property type="project" value="InterPro"/>
</dbReference>
<comment type="subcellular location">
    <subcellularLocation>
        <location evidence="3">Cytoplasm</location>
    </subcellularLocation>
</comment>
<name>A0A2H0WYH5_9BACT</name>
<dbReference type="Gene3D" id="2.30.22.10">
    <property type="entry name" value="Head domain of nucleotide exchange factor GrpE"/>
    <property type="match status" value="1"/>
</dbReference>
<keyword evidence="3" id="KW-0963">Cytoplasm</keyword>
<dbReference type="GO" id="GO:0042803">
    <property type="term" value="F:protein homodimerization activity"/>
    <property type="evidence" value="ECO:0007669"/>
    <property type="project" value="InterPro"/>
</dbReference>
<dbReference type="SUPFAM" id="SSF58014">
    <property type="entry name" value="Coiled-coil domain of nucleotide exchange factor GrpE"/>
    <property type="match status" value="1"/>
</dbReference>
<dbReference type="PANTHER" id="PTHR21237">
    <property type="entry name" value="GRPE PROTEIN"/>
    <property type="match status" value="1"/>
</dbReference>
<evidence type="ECO:0000313" key="7">
    <source>
        <dbReference type="Proteomes" id="UP000229574"/>
    </source>
</evidence>
<protein>
    <recommendedName>
        <fullName evidence="3">Protein GrpE</fullName>
    </recommendedName>
    <alternativeName>
        <fullName evidence="3">HSP-70 cofactor</fullName>
    </alternativeName>
</protein>
<comment type="subunit">
    <text evidence="3">Homodimer.</text>
</comment>
<feature type="coiled-coil region" evidence="5">
    <location>
        <begin position="9"/>
        <end position="36"/>
    </location>
</feature>
<accession>A0A2H0WYH5</accession>
<dbReference type="EMBL" id="PEYY01000119">
    <property type="protein sequence ID" value="PIS17726.1"/>
    <property type="molecule type" value="Genomic_DNA"/>
</dbReference>
<dbReference type="InterPro" id="IPR000740">
    <property type="entry name" value="GrpE"/>
</dbReference>
<evidence type="ECO:0000256" key="1">
    <source>
        <dbReference type="ARBA" id="ARBA00009054"/>
    </source>
</evidence>
<dbReference type="GO" id="GO:0051082">
    <property type="term" value="F:unfolded protein binding"/>
    <property type="evidence" value="ECO:0007669"/>
    <property type="project" value="TreeGrafter"/>
</dbReference>
<dbReference type="InterPro" id="IPR009012">
    <property type="entry name" value="GrpE_head"/>
</dbReference>
<dbReference type="GO" id="GO:0000774">
    <property type="term" value="F:adenyl-nucleotide exchange factor activity"/>
    <property type="evidence" value="ECO:0007669"/>
    <property type="project" value="InterPro"/>
</dbReference>
<keyword evidence="2 3" id="KW-0143">Chaperone</keyword>
<organism evidence="6 7">
    <name type="scientific">Candidatus Collierbacteria bacterium CG09_land_8_20_14_0_10_46_12</name>
    <dbReference type="NCBI Taxonomy" id="1974533"/>
    <lineage>
        <taxon>Bacteria</taxon>
        <taxon>Candidatus Collieribacteriota</taxon>
    </lineage>
</organism>
<dbReference type="Pfam" id="PF01025">
    <property type="entry name" value="GrpE"/>
    <property type="match status" value="1"/>
</dbReference>
<evidence type="ECO:0000256" key="3">
    <source>
        <dbReference type="HAMAP-Rule" id="MF_01151"/>
    </source>
</evidence>
<evidence type="ECO:0000256" key="2">
    <source>
        <dbReference type="ARBA" id="ARBA00023186"/>
    </source>
</evidence>
<comment type="caution">
    <text evidence="6">The sequence shown here is derived from an EMBL/GenBank/DDBJ whole genome shotgun (WGS) entry which is preliminary data.</text>
</comment>
<dbReference type="Proteomes" id="UP000229574">
    <property type="component" value="Unassembled WGS sequence"/>
</dbReference>
<keyword evidence="5" id="KW-0175">Coiled coil</keyword>
<dbReference type="CDD" id="cd00446">
    <property type="entry name" value="GrpE"/>
    <property type="match status" value="1"/>
</dbReference>
<evidence type="ECO:0000313" key="6">
    <source>
        <dbReference type="EMBL" id="PIS17726.1"/>
    </source>
</evidence>
<dbReference type="PANTHER" id="PTHR21237:SF23">
    <property type="entry name" value="GRPE PROTEIN HOMOLOG, MITOCHONDRIAL"/>
    <property type="match status" value="1"/>
</dbReference>
<reference evidence="7" key="1">
    <citation type="submission" date="2017-09" db="EMBL/GenBank/DDBJ databases">
        <title>Depth-based differentiation of microbial function through sediment-hosted aquifers and enrichment of novel symbionts in the deep terrestrial subsurface.</title>
        <authorList>
            <person name="Probst A.J."/>
            <person name="Ladd B."/>
            <person name="Jarett J.K."/>
            <person name="Geller-Mcgrath D.E."/>
            <person name="Sieber C.M.K."/>
            <person name="Emerson J.B."/>
            <person name="Anantharaman K."/>
            <person name="Thomas B.C."/>
            <person name="Malmstrom R."/>
            <person name="Stieglmeier M."/>
            <person name="Klingl A."/>
            <person name="Woyke T."/>
            <person name="Ryan C.M."/>
            <person name="Banfield J.F."/>
        </authorList>
    </citation>
    <scope>NUCLEOTIDE SEQUENCE [LARGE SCALE GENOMIC DNA]</scope>
</reference>